<accession>A0A1A9BJ00</accession>
<gene>
    <name evidence="3" type="ORF">GA0070622_6044</name>
</gene>
<feature type="compositionally biased region" description="Basic and acidic residues" evidence="1">
    <location>
        <begin position="1"/>
        <end position="10"/>
    </location>
</feature>
<evidence type="ECO:0000256" key="2">
    <source>
        <dbReference type="SAM" id="Phobius"/>
    </source>
</evidence>
<reference evidence="4" key="1">
    <citation type="submission" date="2016-06" db="EMBL/GenBank/DDBJ databases">
        <authorList>
            <person name="Varghese N."/>
            <person name="Submissions Spin"/>
        </authorList>
    </citation>
    <scope>NUCLEOTIDE SEQUENCE [LARGE SCALE GENOMIC DNA]</scope>
    <source>
        <strain evidence="4">DSM 45794</strain>
    </source>
</reference>
<dbReference type="AlphaFoldDB" id="A0A1A9BJ00"/>
<feature type="compositionally biased region" description="Low complexity" evidence="1">
    <location>
        <begin position="111"/>
        <end position="120"/>
    </location>
</feature>
<dbReference type="OrthoDB" id="3403802at2"/>
<keyword evidence="2" id="KW-0472">Membrane</keyword>
<evidence type="ECO:0000313" key="3">
    <source>
        <dbReference type="EMBL" id="SBT68929.1"/>
    </source>
</evidence>
<feature type="region of interest" description="Disordered" evidence="1">
    <location>
        <begin position="86"/>
        <end position="120"/>
    </location>
</feature>
<keyword evidence="2" id="KW-0812">Transmembrane</keyword>
<evidence type="ECO:0000313" key="4">
    <source>
        <dbReference type="Proteomes" id="UP000199558"/>
    </source>
</evidence>
<dbReference type="Proteomes" id="UP000199558">
    <property type="component" value="Unassembled WGS sequence"/>
</dbReference>
<feature type="region of interest" description="Disordered" evidence="1">
    <location>
        <begin position="1"/>
        <end position="58"/>
    </location>
</feature>
<proteinExistence type="predicted"/>
<organism evidence="3 4">
    <name type="scientific">Micromonospora sediminicola</name>
    <dbReference type="NCBI Taxonomy" id="946078"/>
    <lineage>
        <taxon>Bacteria</taxon>
        <taxon>Bacillati</taxon>
        <taxon>Actinomycetota</taxon>
        <taxon>Actinomycetes</taxon>
        <taxon>Micromonosporales</taxon>
        <taxon>Micromonosporaceae</taxon>
        <taxon>Micromonospora</taxon>
    </lineage>
</organism>
<dbReference type="SUPFAM" id="SSF82171">
    <property type="entry name" value="DPP6 N-terminal domain-like"/>
    <property type="match status" value="1"/>
</dbReference>
<keyword evidence="2" id="KW-1133">Transmembrane helix</keyword>
<sequence length="427" mass="43187">MSGIRQHADNRTGGPERPFPVSEDELERALRDTLSRQVATPRPLGADPAGAAMRRARRAGRRRALTGLALASVATVLVTAGIAQITGPAGTGGTPTVVLGDPPGFSPSPFPSESTPTTRSGSVRAELDLLVDGWLEVSGGERRALTGVDGVERAQRVHDQGGWLVTSAATAAGRTLWWVPPTDRNTPQVMLAAADAVAISADGRQVAWRDGPELIAAGVVAGQLIAPVRVTAPAGVVPVGFTGDDVLLRQPDQGGMSVWRRAAGGLPGSANPDVHAVYGARPDGRLVGLVTAGAARQPCLALLDPARGLAPVRTGCGAKPAVDGLGGVSPDGRWLLVNGAGDAAQLVDLTDLGATPAAHPAGPALSGAVAWSRAGVALHVDAAGELVRVEPKRVLAGEKPTPSAVSGVTTGTRPVVVADVPTPPDGA</sequence>
<evidence type="ECO:0008006" key="5">
    <source>
        <dbReference type="Google" id="ProtNLM"/>
    </source>
</evidence>
<name>A0A1A9BJ00_9ACTN</name>
<feature type="transmembrane region" description="Helical" evidence="2">
    <location>
        <begin position="64"/>
        <end position="85"/>
    </location>
</feature>
<evidence type="ECO:0000256" key="1">
    <source>
        <dbReference type="SAM" id="MobiDB-lite"/>
    </source>
</evidence>
<dbReference type="EMBL" id="FLRH01000004">
    <property type="protein sequence ID" value="SBT68929.1"/>
    <property type="molecule type" value="Genomic_DNA"/>
</dbReference>
<keyword evidence="4" id="KW-1185">Reference proteome</keyword>
<dbReference type="STRING" id="946078.GA0070622_6044"/>
<protein>
    <recommendedName>
        <fullName evidence="5">PQQ-like domain-containing protein</fullName>
    </recommendedName>
</protein>
<dbReference type="RefSeq" id="WP_091582622.1">
    <property type="nucleotide sequence ID" value="NZ_FLRH01000004.1"/>
</dbReference>